<dbReference type="PANTHER" id="PTHR23416">
    <property type="entry name" value="SIALIC ACID SYNTHASE-RELATED"/>
    <property type="match status" value="1"/>
</dbReference>
<dbReference type="PANTHER" id="PTHR23416:SF78">
    <property type="entry name" value="LIPOPOLYSACCHARIDE BIOSYNTHESIS O-ACETYL TRANSFERASE WBBJ-RELATED"/>
    <property type="match status" value="1"/>
</dbReference>
<sequence>MKKPVLIEKLIAKLKRNPNYRWESKYSTRDLLIILSGRAGQALRGGWLKLFIKTEGITFVGAGVKVKHPHLVKAGKNLILEDGVYLNGLSEQGIMMGDNVSIARNSSIICTGVIAQKGVGVSIGNNTGINAGAFIAGQGGVTIGNDVILGPGVKIFSENHVFSKPDMIIKDQGVIRQGVIIGNNCWIGAAVTILDGVEIGDGCVIAAGSVVNKSVPANSVAGGVPAKVIKSRILNQQSEIEQVLRSA</sequence>
<dbReference type="AlphaFoldDB" id="A0A563UAW3"/>
<name>A0A563UAW3_9SPHI</name>
<dbReference type="EMBL" id="VOEI01000001">
    <property type="protein sequence ID" value="TWR28488.1"/>
    <property type="molecule type" value="Genomic_DNA"/>
</dbReference>
<organism evidence="1 2">
    <name type="scientific">Mucilaginibacter achroorhodeus</name>
    <dbReference type="NCBI Taxonomy" id="2599294"/>
    <lineage>
        <taxon>Bacteria</taxon>
        <taxon>Pseudomonadati</taxon>
        <taxon>Bacteroidota</taxon>
        <taxon>Sphingobacteriia</taxon>
        <taxon>Sphingobacteriales</taxon>
        <taxon>Sphingobacteriaceae</taxon>
        <taxon>Mucilaginibacter</taxon>
    </lineage>
</organism>
<reference evidence="1 2" key="1">
    <citation type="submission" date="2019-07" db="EMBL/GenBank/DDBJ databases">
        <authorList>
            <person name="Kim J."/>
        </authorList>
    </citation>
    <scope>NUCLEOTIDE SEQUENCE [LARGE SCALE GENOMIC DNA]</scope>
    <source>
        <strain evidence="1 2">MJ1a</strain>
    </source>
</reference>
<dbReference type="CDD" id="cd04647">
    <property type="entry name" value="LbH_MAT_like"/>
    <property type="match status" value="1"/>
</dbReference>
<dbReference type="InterPro" id="IPR011004">
    <property type="entry name" value="Trimer_LpxA-like_sf"/>
</dbReference>
<protein>
    <submittedName>
        <fullName evidence="1">Acyltransferase</fullName>
    </submittedName>
</protein>
<dbReference type="InterPro" id="IPR051159">
    <property type="entry name" value="Hexapeptide_acetyltransf"/>
</dbReference>
<evidence type="ECO:0000313" key="1">
    <source>
        <dbReference type="EMBL" id="TWR28488.1"/>
    </source>
</evidence>
<keyword evidence="2" id="KW-1185">Reference proteome</keyword>
<keyword evidence="1" id="KW-0808">Transferase</keyword>
<gene>
    <name evidence="1" type="ORF">FPZ42_04515</name>
</gene>
<evidence type="ECO:0000313" key="2">
    <source>
        <dbReference type="Proteomes" id="UP000318010"/>
    </source>
</evidence>
<dbReference type="SUPFAM" id="SSF51161">
    <property type="entry name" value="Trimeric LpxA-like enzymes"/>
    <property type="match status" value="1"/>
</dbReference>
<dbReference type="GO" id="GO:0016746">
    <property type="term" value="F:acyltransferase activity"/>
    <property type="evidence" value="ECO:0007669"/>
    <property type="project" value="UniProtKB-KW"/>
</dbReference>
<dbReference type="Pfam" id="PF00132">
    <property type="entry name" value="Hexapep"/>
    <property type="match status" value="1"/>
</dbReference>
<dbReference type="Gene3D" id="2.160.10.10">
    <property type="entry name" value="Hexapeptide repeat proteins"/>
    <property type="match status" value="1"/>
</dbReference>
<keyword evidence="1" id="KW-0012">Acyltransferase</keyword>
<dbReference type="Proteomes" id="UP000318010">
    <property type="component" value="Unassembled WGS sequence"/>
</dbReference>
<accession>A0A563UAW3</accession>
<dbReference type="InterPro" id="IPR001451">
    <property type="entry name" value="Hexapep"/>
</dbReference>
<comment type="caution">
    <text evidence="1">The sequence shown here is derived from an EMBL/GenBank/DDBJ whole genome shotgun (WGS) entry which is preliminary data.</text>
</comment>
<proteinExistence type="predicted"/>